<evidence type="ECO:0000313" key="2">
    <source>
        <dbReference type="EMBL" id="KTC80964.1"/>
    </source>
</evidence>
<proteinExistence type="predicted"/>
<evidence type="ECO:0000313" key="4">
    <source>
        <dbReference type="Proteomes" id="UP000054921"/>
    </source>
</evidence>
<feature type="region of interest" description="Disordered" evidence="1">
    <location>
        <begin position="90"/>
        <end position="119"/>
    </location>
</feature>
<dbReference type="EMBL" id="LNXW01000013">
    <property type="protein sequence ID" value="KTC80964.1"/>
    <property type="molecule type" value="Genomic_DNA"/>
</dbReference>
<dbReference type="RefSeq" id="WP_028381504.1">
    <property type="nucleotide sequence ID" value="NZ_CAAAIT010000006.1"/>
</dbReference>
<gene>
    <name evidence="2" type="ORF">Lche_2984</name>
    <name evidence="3" type="ORF">NCTC11976_00597</name>
</gene>
<dbReference type="STRING" id="28084.Lche_2984"/>
<evidence type="ECO:0000313" key="3">
    <source>
        <dbReference type="EMBL" id="VEB33951.1"/>
    </source>
</evidence>
<protein>
    <submittedName>
        <fullName evidence="2">Coiled-coil protein</fullName>
    </submittedName>
</protein>
<keyword evidence="5" id="KW-1185">Reference proteome</keyword>
<sequence length="119" mass="13846">MGKKATNVPHVNGNNKRKQPDAHQKSQLFFNQKQRAPSSTLQKTQTPQEVQHPIQEIRLQTTTDFLLVAILQELKVQNMIELSKLKAQQQQEEAEKQAAEKMEEQESTRFEEIRNSMYV</sequence>
<name>A0A0W0SD59_9GAMM</name>
<dbReference type="Proteomes" id="UP000277577">
    <property type="component" value="Chromosome"/>
</dbReference>
<evidence type="ECO:0000256" key="1">
    <source>
        <dbReference type="SAM" id="MobiDB-lite"/>
    </source>
</evidence>
<accession>A0A0W0SD59</accession>
<dbReference type="AlphaFoldDB" id="A0A0W0SD59"/>
<feature type="compositionally biased region" description="Basic and acidic residues" evidence="1">
    <location>
        <begin position="93"/>
        <end position="119"/>
    </location>
</feature>
<organism evidence="2 4">
    <name type="scientific">Legionella cherrii</name>
    <dbReference type="NCBI Taxonomy" id="28084"/>
    <lineage>
        <taxon>Bacteria</taxon>
        <taxon>Pseudomonadati</taxon>
        <taxon>Pseudomonadota</taxon>
        <taxon>Gammaproteobacteria</taxon>
        <taxon>Legionellales</taxon>
        <taxon>Legionellaceae</taxon>
        <taxon>Legionella</taxon>
    </lineage>
</organism>
<feature type="region of interest" description="Disordered" evidence="1">
    <location>
        <begin position="1"/>
        <end position="49"/>
    </location>
</feature>
<reference evidence="3 5" key="2">
    <citation type="submission" date="2018-12" db="EMBL/GenBank/DDBJ databases">
        <authorList>
            <consortium name="Pathogen Informatics"/>
        </authorList>
    </citation>
    <scope>NUCLEOTIDE SEQUENCE [LARGE SCALE GENOMIC DNA]</scope>
    <source>
        <strain evidence="3 5">NCTC11976</strain>
    </source>
</reference>
<dbReference type="OrthoDB" id="5653271at2"/>
<evidence type="ECO:0000313" key="5">
    <source>
        <dbReference type="Proteomes" id="UP000277577"/>
    </source>
</evidence>
<dbReference type="Proteomes" id="UP000054921">
    <property type="component" value="Unassembled WGS sequence"/>
</dbReference>
<reference evidence="2 4" key="1">
    <citation type="submission" date="2015-11" db="EMBL/GenBank/DDBJ databases">
        <title>Genomic analysis of 38 Legionella species identifies large and diverse effector repertoires.</title>
        <authorList>
            <person name="Burstein D."/>
            <person name="Amaro F."/>
            <person name="Zusman T."/>
            <person name="Lifshitz Z."/>
            <person name="Cohen O."/>
            <person name="Gilbert J.A."/>
            <person name="Pupko T."/>
            <person name="Shuman H.A."/>
            <person name="Segal G."/>
        </authorList>
    </citation>
    <scope>NUCLEOTIDE SEQUENCE [LARGE SCALE GENOMIC DNA]</scope>
    <source>
        <strain evidence="2 4">ORW</strain>
    </source>
</reference>
<dbReference type="PATRIC" id="fig|28084.5.peg.3239"/>
<dbReference type="EMBL" id="LR134173">
    <property type="protein sequence ID" value="VEB33951.1"/>
    <property type="molecule type" value="Genomic_DNA"/>
</dbReference>
<feature type="compositionally biased region" description="Polar residues" evidence="1">
    <location>
        <begin position="25"/>
        <end position="49"/>
    </location>
</feature>